<proteinExistence type="predicted"/>
<evidence type="ECO:0000313" key="2">
    <source>
        <dbReference type="EMBL" id="NJP01456.1"/>
    </source>
</evidence>
<dbReference type="SMART" id="SM00382">
    <property type="entry name" value="AAA"/>
    <property type="match status" value="1"/>
</dbReference>
<evidence type="ECO:0000259" key="1">
    <source>
        <dbReference type="SMART" id="SM00382"/>
    </source>
</evidence>
<dbReference type="EMBL" id="JAAVJI010000005">
    <property type="protein sequence ID" value="NJP01456.1"/>
    <property type="molecule type" value="Genomic_DNA"/>
</dbReference>
<accession>A0ABX0YDH2</accession>
<dbReference type="InterPro" id="IPR007111">
    <property type="entry name" value="NACHT_NTPase"/>
</dbReference>
<dbReference type="SUPFAM" id="SSF52540">
    <property type="entry name" value="P-loop containing nucleoside triphosphate hydrolases"/>
    <property type="match status" value="1"/>
</dbReference>
<comment type="caution">
    <text evidence="2">The sequence shown here is derived from an EMBL/GenBank/DDBJ whole genome shotgun (WGS) entry which is preliminary data.</text>
</comment>
<feature type="domain" description="AAA+ ATPase" evidence="1">
    <location>
        <begin position="287"/>
        <end position="461"/>
    </location>
</feature>
<dbReference type="Pfam" id="PF05729">
    <property type="entry name" value="NACHT"/>
    <property type="match status" value="1"/>
</dbReference>
<protein>
    <submittedName>
        <fullName evidence="2">NACHT domain-containing protein</fullName>
    </submittedName>
</protein>
<keyword evidence="3" id="KW-1185">Reference proteome</keyword>
<reference evidence="2 3" key="1">
    <citation type="submission" date="2020-03" db="EMBL/GenBank/DDBJ databases">
        <authorList>
            <person name="Wang L."/>
            <person name="He N."/>
            <person name="Li Y."/>
            <person name="Fang Y."/>
            <person name="Zhang F."/>
        </authorList>
    </citation>
    <scope>NUCLEOTIDE SEQUENCE [LARGE SCALE GENOMIC DNA]</scope>
    <source>
        <strain evidence="3">hsmgli-8</strain>
    </source>
</reference>
<dbReference type="Proteomes" id="UP000746535">
    <property type="component" value="Unassembled WGS sequence"/>
</dbReference>
<organism evidence="2 3">
    <name type="scientific">Pseudomonas quercus</name>
    <dbReference type="NCBI Taxonomy" id="2722792"/>
    <lineage>
        <taxon>Bacteria</taxon>
        <taxon>Pseudomonadati</taxon>
        <taxon>Pseudomonadota</taxon>
        <taxon>Gammaproteobacteria</taxon>
        <taxon>Pseudomonadales</taxon>
        <taxon>Pseudomonadaceae</taxon>
        <taxon>Pseudomonas</taxon>
    </lineage>
</organism>
<gene>
    <name evidence="2" type="ORF">HBH25_11340</name>
</gene>
<sequence>MTKTREKMDSVRASRDGHEFHEAWVARKCLGLVLPKDKFIGVAIEGFSPIDQKGAADAGNEIADAVLYFGSAASFEQAHQIVVVQVKYSKASEDKAFRAADAKKTIDKFAKTYRSHKTKYGTAQARDKLRFELVTNRPIFSELDNAIAGIIAGTVLTGTAKEQADQVKAACKLKGKDLVEFVSRLHFTGLRGDLRESKHRLAVVLADWAAARDPQARVRLNSIRELARDKANLANQRRNVITRADILTALELQDERDLMPCPASFPDVGAVLERRQLSDVVAKIPQLTAPLVIHADGGIGKTVFMNSIAGRLAETHEIVLFDCFGMGQYRAPGDARHLPRKGLVHIVNELACRGFCDSLLPGTDNSDDLIRVFRLRMNQAAETVRRFGANRQLILLFDAIDNAGEQARDRGEASFPALLLASITHGDPIPGVQVVVSSRTHRRALAMGDAICEQFELLPFTIDETRKFLRDRLVEHSEANVQVAQSRSRGNARVLEHLVADAPGLLASSERDNVIQLDELLHKRIESALKQARKHGYRDPEINMFLTGLASLPPPVPVREFAEASGLAEGAIASFAADLSPLLEHTKHGLMFRDEPTETLIRDQHCANKDILRSLANNLFGMQATSIYAATTLPDLLQQLEEGERLFDLAFDGRTPSSIKSAVSRQAIRHARLRAAVAYAAERDEVNHLVPLLVELSKLAAVDQRGTDYILDNPDLTVFSGDADSIRRLFELRTHWPGTRHARLTIAYGLGGDLADAYHHAHRVREWRTHWFEQDRERQLQHDRAHPTALDMAAVPFCYLIKGESERAAHDFAVWMDWYAFEVAETLVPLLRLGADLGSLQSCAVEAFLKSELLGSGALTALIPFVEGDQSLQKVLITKLAEACEKAGQVRVGEKDHGYKHPRIIRGLLRAASIALMQGMKTEARGILVATPVSAPSLYVYMSDYWSGEVYSFLAKQALLCAAEEVNLLERHLLPQELADLILHMPAELQGLELITALKAELETKAKEKLANDSHEKGISADTKSSAVKFLAHQLDHWLTITRAFAACFGHPLESGLCLTPLLDLWPELLRCNDYQSGGTDAQRQRLLVADRLLTLAFEAAPSLEHAEVVNYLEAVQARGVSDIPHLISIVSVLAIRPEFQALAGATANIAKKAIEREDEVKQRAALFADLARAVSTASQQEAVVYFHRGLEQMDAVGSGDYQFVNELMQFAASLHGEELSDEDSHTLSNICELNLGEEESKFNWGLYGMAMARVSGVKGLAKLARWEDRGRVTLDYTLLPYVRALIHLEKIDPAAAVAILRTANPAELYVCGTEQLIETLERRQVGRLEAVTEELITQYQQNNPHGFGAAVPRALAGLAKSAFDEMSGEYGYLTSLAERIEVSTREYNDLNNWRGSPLLADVERRHQEQVAAESLLASLVLETDPVEELSLADALDKLHELNGWGWGAQRDFFEQVQAKIPYGKWSQYVTMIARQEQLKLHEKLRVLSSCKSAWSQASNALASTLHDCAEIIIRQCADEFVSFGYLNTSDINELSAVSGVDRHTLTLALIKEFSRPNFDVPASVWLSLGTTVNASAADGVGQAAIHRLLNAGAAKLASSVVDGPWQSNLYPPGDEAEAAAGLFWFALGAPQAERRWMAAHSLRVAVRLGRADILDKVVMKIDATDAGCFQAAEMPFFHLHAKLWLLIALARIAVDKPAAVCKHQTLIKRIALDVTNPHVLFKHFSAQALLTCSRGGHLTLEQEVVTELERVNHSTYPMAKSSKHLGGSFYKGRPEGMSKPLKSLHLDYDFGKYEVSQLGEVFGQAYWSTGDAINQWVRQHDSEITHMSDQGRRAVYRRGGHRGFSPDYHTYGEQLCWHALHAVAGEFLSKLPVVQGPYDEGDPWEEWLNRRMLTRKDGLWSADVTDRRPLATRINLREVNEGTVGLTGAPSTLKSLMGISGEMGDWLVVDGEWKSIDGVDVHIRSALVSAKESTLVASDLARQAPFQAYIPRLDEYEDADSEAAQSHLPFMPWVVDAELDEGLDASDSLGVAQAALRLRLASHVNAFAHIAMADALGRRWVDPSGAVVVHSETWSQQADRYEENRSSGTQLRCRSDLVQKYLTANSAHLLILIVLRQFEPGFGDRSSRFRHTMAVVEVTESLTVDYYPGRTNVFDDED</sequence>
<name>A0ABX0YDH2_9PSED</name>
<dbReference type="InterPro" id="IPR003593">
    <property type="entry name" value="AAA+_ATPase"/>
</dbReference>
<dbReference type="InterPro" id="IPR027417">
    <property type="entry name" value="P-loop_NTPase"/>
</dbReference>
<dbReference type="RefSeq" id="WP_168084026.1">
    <property type="nucleotide sequence ID" value="NZ_JAAVJI010000005.1"/>
</dbReference>
<evidence type="ECO:0000313" key="3">
    <source>
        <dbReference type="Proteomes" id="UP000746535"/>
    </source>
</evidence>